<keyword evidence="2" id="KW-1185">Reference proteome</keyword>
<evidence type="ECO:0000313" key="1">
    <source>
        <dbReference type="EMBL" id="AWX92303.1"/>
    </source>
</evidence>
<sequence>MRGLPPAAPAFNALRGWFLRSGPMAGMPGGLTAFVRSGPGVDEPDIQLVIPLMSPEADVWWPCTFAGAAFR</sequence>
<dbReference type="RefSeq" id="WP_112887255.1">
    <property type="nucleotide sequence ID" value="NZ_CP030239.1"/>
</dbReference>
<protein>
    <submittedName>
        <fullName evidence="1">Uncharacterized protein</fullName>
    </submittedName>
</protein>
<evidence type="ECO:0000313" key="2">
    <source>
        <dbReference type="Proteomes" id="UP000249922"/>
    </source>
</evidence>
<reference evidence="1 2" key="1">
    <citation type="submission" date="2018-06" db="EMBL/GenBank/DDBJ databases">
        <title>Complete genome sequence of Paracoccus mutanolyticus strain RSP-02 isolated from cellulosic waste.</title>
        <authorList>
            <person name="Amrutha R.N."/>
            <person name="Shrivastav A."/>
            <person name="Buddana S.K."/>
            <person name="Deshpande U."/>
            <person name="Prakasham R.S."/>
        </authorList>
    </citation>
    <scope>NUCLEOTIDE SEQUENCE [LARGE SCALE GENOMIC DNA]</scope>
    <source>
        <strain evidence="1 2">RSP-02</strain>
    </source>
</reference>
<gene>
    <name evidence="1" type="ORF">DPM13_00665</name>
</gene>
<organism evidence="1 2">
    <name type="scientific">Paracoccus mutanolyticus</name>
    <dbReference type="NCBI Taxonomy" id="1499308"/>
    <lineage>
        <taxon>Bacteria</taxon>
        <taxon>Pseudomonadati</taxon>
        <taxon>Pseudomonadota</taxon>
        <taxon>Alphaproteobacteria</taxon>
        <taxon>Rhodobacterales</taxon>
        <taxon>Paracoccaceae</taxon>
        <taxon>Paracoccus</taxon>
    </lineage>
</organism>
<dbReference type="Proteomes" id="UP000249922">
    <property type="component" value="Chromosome"/>
</dbReference>
<proteinExistence type="predicted"/>
<name>A0ABM6WP01_9RHOB</name>
<dbReference type="EMBL" id="CP030239">
    <property type="protein sequence ID" value="AWX92303.1"/>
    <property type="molecule type" value="Genomic_DNA"/>
</dbReference>
<accession>A0ABM6WP01</accession>